<sequence>MKFLKIYKRLLKRELDTLTAQLSKLQEEIRTVELQISETYKELEKKKKFLPKNSLEMIIKDNYIKHLKTLLEKLNQQLQQLITKENSLKEKIAFTKSRLKLLEKTEKNIKIKAEKREDQLLERFINEVLGHNNRSAL</sequence>
<proteinExistence type="predicted"/>
<evidence type="ECO:0008006" key="4">
    <source>
        <dbReference type="Google" id="ProtNLM"/>
    </source>
</evidence>
<comment type="caution">
    <text evidence="2">The sequence shown here is derived from an EMBL/GenBank/DDBJ whole genome shotgun (WGS) entry which is preliminary data.</text>
</comment>
<dbReference type="Proteomes" id="UP001157911">
    <property type="component" value="Unassembled WGS sequence"/>
</dbReference>
<keyword evidence="1" id="KW-0175">Coiled coil</keyword>
<dbReference type="EMBL" id="FXUB01000003">
    <property type="protein sequence ID" value="SMP13827.1"/>
    <property type="molecule type" value="Genomic_DNA"/>
</dbReference>
<organism evidence="2 3">
    <name type="scientific">Desulfurobacterium pacificum</name>
    <dbReference type="NCBI Taxonomy" id="240166"/>
    <lineage>
        <taxon>Bacteria</taxon>
        <taxon>Pseudomonadati</taxon>
        <taxon>Aquificota</taxon>
        <taxon>Aquificia</taxon>
        <taxon>Desulfurobacteriales</taxon>
        <taxon>Desulfurobacteriaceae</taxon>
        <taxon>Desulfurobacterium</taxon>
    </lineage>
</organism>
<protein>
    <recommendedName>
        <fullName evidence="4">Flagellar FliJ protein</fullName>
    </recommendedName>
</protein>
<evidence type="ECO:0000256" key="1">
    <source>
        <dbReference type="SAM" id="Coils"/>
    </source>
</evidence>
<reference evidence="2 3" key="1">
    <citation type="submission" date="2017-05" db="EMBL/GenBank/DDBJ databases">
        <authorList>
            <person name="Varghese N."/>
            <person name="Submissions S."/>
        </authorList>
    </citation>
    <scope>NUCLEOTIDE SEQUENCE [LARGE SCALE GENOMIC DNA]</scope>
    <source>
        <strain evidence="2 3">DSM 15522</strain>
    </source>
</reference>
<accession>A0ABY1NMS0</accession>
<keyword evidence="3" id="KW-1185">Reference proteome</keyword>
<gene>
    <name evidence="2" type="ORF">SAMN06265339_1171</name>
</gene>
<evidence type="ECO:0000313" key="2">
    <source>
        <dbReference type="EMBL" id="SMP13827.1"/>
    </source>
</evidence>
<evidence type="ECO:0000313" key="3">
    <source>
        <dbReference type="Proteomes" id="UP001157911"/>
    </source>
</evidence>
<feature type="coiled-coil region" evidence="1">
    <location>
        <begin position="8"/>
        <end position="122"/>
    </location>
</feature>
<dbReference type="RefSeq" id="WP_283400631.1">
    <property type="nucleotide sequence ID" value="NZ_FXUB01000003.1"/>
</dbReference>
<name>A0ABY1NMS0_9BACT</name>